<gene>
    <name evidence="2" type="ORF">FE840_017915</name>
</gene>
<keyword evidence="2" id="KW-0614">Plasmid</keyword>
<evidence type="ECO:0000256" key="1">
    <source>
        <dbReference type="SAM" id="Phobius"/>
    </source>
</evidence>
<sequence>MALAAYEQSIKRVAVVLGIGSTLAVVQGWVLLAMCLSLPFCLIWSYCGWLHREPQLKWLNIMFAVFYVYGLARYFLL</sequence>
<feature type="transmembrane region" description="Helical" evidence="1">
    <location>
        <begin position="13"/>
        <end position="46"/>
    </location>
</feature>
<keyword evidence="1" id="KW-0812">Transmembrane</keyword>
<accession>A0ABX6QTQ6</accession>
<keyword evidence="3" id="KW-1185">Reference proteome</keyword>
<dbReference type="Proteomes" id="UP000308530">
    <property type="component" value="Plasmid pPRADMK78_01"/>
</dbReference>
<reference evidence="2 3" key="1">
    <citation type="submission" date="2020-06" db="EMBL/GenBank/DDBJ databases">
        <title>Genome sequence of Rhizobium sp strain ADMK78.</title>
        <authorList>
            <person name="Rahi P."/>
        </authorList>
    </citation>
    <scope>NUCLEOTIDE SEQUENCE [LARGE SCALE GENOMIC DNA]</scope>
    <source>
        <strain evidence="2 3">ADMK78</strain>
        <plasmid evidence="2 3">pPRADMK78_01</plasmid>
    </source>
</reference>
<dbReference type="EMBL" id="CP058351">
    <property type="protein sequence ID" value="QLF72008.1"/>
    <property type="molecule type" value="Genomic_DNA"/>
</dbReference>
<feature type="transmembrane region" description="Helical" evidence="1">
    <location>
        <begin position="58"/>
        <end position="76"/>
    </location>
</feature>
<protein>
    <submittedName>
        <fullName evidence="2">Peptidase</fullName>
    </submittedName>
</protein>
<geneLocation type="plasmid" evidence="2 3">
    <name>pPRADMK78_01</name>
</geneLocation>
<evidence type="ECO:0000313" key="3">
    <source>
        <dbReference type="Proteomes" id="UP000308530"/>
    </source>
</evidence>
<keyword evidence="1" id="KW-0472">Membrane</keyword>
<evidence type="ECO:0000313" key="2">
    <source>
        <dbReference type="EMBL" id="QLF72008.1"/>
    </source>
</evidence>
<name>A0ABX6QTQ6_9HYPH</name>
<proteinExistence type="predicted"/>
<keyword evidence="1" id="KW-1133">Transmembrane helix</keyword>
<organism evidence="2 3">
    <name type="scientific">Peteryoungia desertarenae</name>
    <dbReference type="NCBI Taxonomy" id="1813451"/>
    <lineage>
        <taxon>Bacteria</taxon>
        <taxon>Pseudomonadati</taxon>
        <taxon>Pseudomonadota</taxon>
        <taxon>Alphaproteobacteria</taxon>
        <taxon>Hyphomicrobiales</taxon>
        <taxon>Rhizobiaceae</taxon>
        <taxon>Peteryoungia</taxon>
    </lineage>
</organism>